<dbReference type="Proteomes" id="UP000034103">
    <property type="component" value="Chromosome"/>
</dbReference>
<accession>A0A0F6RLJ7</accession>
<dbReference type="RefSeq" id="WP_046662014.1">
    <property type="nucleotide sequence ID" value="NZ_CP011304.1"/>
</dbReference>
<gene>
    <name evidence="1" type="ORF">MYAER_2090</name>
</gene>
<dbReference type="PATRIC" id="fig|1641812.3.peg.2161"/>
<evidence type="ECO:0008006" key="3">
    <source>
        <dbReference type="Google" id="ProtNLM"/>
    </source>
</evidence>
<protein>
    <recommendedName>
        <fullName evidence="3">2-oxoisovalerate dehydrogenase, E1 component beta subunit</fullName>
    </recommendedName>
</protein>
<name>A0A0F6RLJ7_MICAE</name>
<organism evidence="1 2">
    <name type="scientific">Microcystis aeruginosa NIES-2549</name>
    <dbReference type="NCBI Taxonomy" id="1641812"/>
    <lineage>
        <taxon>Bacteria</taxon>
        <taxon>Bacillati</taxon>
        <taxon>Cyanobacteriota</taxon>
        <taxon>Cyanophyceae</taxon>
        <taxon>Oscillatoriophycideae</taxon>
        <taxon>Chroococcales</taxon>
        <taxon>Microcystaceae</taxon>
        <taxon>Microcystis</taxon>
    </lineage>
</organism>
<evidence type="ECO:0000313" key="1">
    <source>
        <dbReference type="EMBL" id="AKE64438.1"/>
    </source>
</evidence>
<dbReference type="EMBL" id="CP011304">
    <property type="protein sequence ID" value="AKE64438.1"/>
    <property type="molecule type" value="Genomic_DNA"/>
</dbReference>
<dbReference type="AlphaFoldDB" id="A0A0F6RLJ7"/>
<reference evidence="1 2" key="1">
    <citation type="journal article" date="2015" name="Genome Announc.">
        <title>Complete Genome Sequence of Microcystis aeruginosa NIES-2549, a Bloom-Forming Cyanobacterium from Lake Kasumigaura, Japan.</title>
        <authorList>
            <person name="Yamaguchi H."/>
            <person name="Suzuki S."/>
            <person name="Tanabe Y."/>
            <person name="Osana Y."/>
            <person name="Shimura Y."/>
            <person name="Ishida K."/>
            <person name="Kawachi M."/>
        </authorList>
    </citation>
    <scope>NUCLEOTIDE SEQUENCE [LARGE SCALE GENOMIC DNA]</scope>
    <source>
        <strain evidence="1 2">NIES-2549</strain>
    </source>
</reference>
<dbReference type="HOGENOM" id="CLU_184590_0_0_3"/>
<proteinExistence type="predicted"/>
<evidence type="ECO:0000313" key="2">
    <source>
        <dbReference type="Proteomes" id="UP000034103"/>
    </source>
</evidence>
<sequence>MTEIVFLVEDAPEGGYTARALGESIFTEADDLQSLREMVKNAVNCHYDDRENRPKIIRLHIVRVINFYFFQIMLRQLENQVFQL</sequence>